<keyword evidence="3" id="KW-0647">Proteasome</keyword>
<feature type="repeat" description="WD" evidence="5">
    <location>
        <begin position="195"/>
        <end position="236"/>
    </location>
</feature>
<dbReference type="PROSITE" id="PS50082">
    <property type="entry name" value="WD_REPEATS_2"/>
    <property type="match status" value="1"/>
</dbReference>
<dbReference type="InterPro" id="IPR036322">
    <property type="entry name" value="WD40_repeat_dom_sf"/>
</dbReference>
<dbReference type="SUPFAM" id="SSF50978">
    <property type="entry name" value="WD40 repeat-like"/>
    <property type="match status" value="1"/>
</dbReference>
<dbReference type="InterPro" id="IPR001680">
    <property type="entry name" value="WD40_rpt"/>
</dbReference>
<dbReference type="Gene3D" id="2.130.10.10">
    <property type="entry name" value="YVTN repeat-like/Quinoprotein amine dehydrogenase"/>
    <property type="match status" value="1"/>
</dbReference>
<reference evidence="6 7" key="1">
    <citation type="submission" date="2017-10" db="EMBL/GenBank/DDBJ databases">
        <title>A novel species of cold-tolerant Malassezia isolated from bats.</title>
        <authorList>
            <person name="Lorch J.M."/>
            <person name="Palmer J.M."/>
            <person name="Vanderwolf K.J."/>
            <person name="Schmidt K.Z."/>
            <person name="Verant M.L."/>
            <person name="Weller T.J."/>
            <person name="Blehert D.S."/>
        </authorList>
    </citation>
    <scope>NUCLEOTIDE SEQUENCE [LARGE SCALE GENOMIC DNA]</scope>
    <source>
        <strain evidence="6 7">NWHC:44797-103</strain>
    </source>
</reference>
<dbReference type="Pfam" id="PF00400">
    <property type="entry name" value="WD40"/>
    <property type="match status" value="2"/>
</dbReference>
<gene>
    <name evidence="6" type="ORF">MVES_002454</name>
</gene>
<dbReference type="PROSITE" id="PS00678">
    <property type="entry name" value="WD_REPEATS_1"/>
    <property type="match status" value="1"/>
</dbReference>
<dbReference type="AlphaFoldDB" id="A0A2N1JAQ2"/>
<name>A0A2N1JAQ2_9BASI</name>
<evidence type="ECO:0000256" key="1">
    <source>
        <dbReference type="ARBA" id="ARBA00022574"/>
    </source>
</evidence>
<keyword evidence="7" id="KW-1185">Reference proteome</keyword>
<keyword evidence="2" id="KW-0677">Repeat</keyword>
<dbReference type="OrthoDB" id="10257301at2759"/>
<evidence type="ECO:0000313" key="7">
    <source>
        <dbReference type="Proteomes" id="UP000232875"/>
    </source>
</evidence>
<dbReference type="InterPro" id="IPR015943">
    <property type="entry name" value="WD40/YVTN_repeat-like_dom_sf"/>
</dbReference>
<dbReference type="PANTHER" id="PTHR19857">
    <property type="entry name" value="MITOCHONDRIAL DIVISION PROTEIN 1-RELATED"/>
    <property type="match status" value="1"/>
</dbReference>
<dbReference type="GO" id="GO:0000502">
    <property type="term" value="C:proteasome complex"/>
    <property type="evidence" value="ECO:0007669"/>
    <property type="project" value="UniProtKB-KW"/>
</dbReference>
<evidence type="ECO:0000256" key="5">
    <source>
        <dbReference type="PROSITE-ProRule" id="PRU00221"/>
    </source>
</evidence>
<accession>A0A2N1JAQ2</accession>
<dbReference type="PROSITE" id="PS50294">
    <property type="entry name" value="WD_REPEATS_REGION"/>
    <property type="match status" value="1"/>
</dbReference>
<protein>
    <submittedName>
        <fullName evidence="6">Uncharacterized protein</fullName>
    </submittedName>
</protein>
<dbReference type="SMART" id="SM00320">
    <property type="entry name" value="WD40"/>
    <property type="match status" value="3"/>
</dbReference>
<dbReference type="Proteomes" id="UP000232875">
    <property type="component" value="Unassembled WGS sequence"/>
</dbReference>
<organism evidence="6 7">
    <name type="scientific">Malassezia vespertilionis</name>
    <dbReference type="NCBI Taxonomy" id="2020962"/>
    <lineage>
        <taxon>Eukaryota</taxon>
        <taxon>Fungi</taxon>
        <taxon>Dikarya</taxon>
        <taxon>Basidiomycota</taxon>
        <taxon>Ustilaginomycotina</taxon>
        <taxon>Malasseziomycetes</taxon>
        <taxon>Malasseziales</taxon>
        <taxon>Malasseziaceae</taxon>
        <taxon>Malassezia</taxon>
    </lineage>
</organism>
<dbReference type="EMBL" id="KZ454991">
    <property type="protein sequence ID" value="PKI83613.1"/>
    <property type="molecule type" value="Genomic_DNA"/>
</dbReference>
<sequence length="357" mass="37044">MAMRILPWLSVQPSIGEVLDDVRSGKVSTEEAWMTAHMGAPRLHTDGGVRLHRTDDRVTFQAAHPAFHVRGSGRNKFCVATASEMPIPLRATCVRIPVAAGTLPGADPAKETASVLALGRAGHVERYATGGADGRLYVGIWTHAAPFAAPIACRGHVADITSVRFFPSNEVVLSTSLDFSARIFSALDGSNPRTLTGHSGALHCSAMLGRGKSVVTGSSDGTVRVWDVGRGESVSVLDMQASSVQALEATDTLVAAALCNGTVQARDVRTAREALALTPPGSPLGGAGALDTLALCTASHRILTGSRSGVCTLYDLRDCTSPLAAWWRNGAGTCGLALDEASALVATADGLPDVADV</sequence>
<comment type="similarity">
    <text evidence="4">Belongs to the WD repeat PAAF1/RPN14 family.</text>
</comment>
<dbReference type="PANTHER" id="PTHR19857:SF19">
    <property type="entry name" value="26S PROTEASOME REGULATORY SUBUNIT RPN14"/>
    <property type="match status" value="1"/>
</dbReference>
<dbReference type="InterPro" id="IPR051179">
    <property type="entry name" value="WD_repeat_multifunction"/>
</dbReference>
<evidence type="ECO:0000256" key="4">
    <source>
        <dbReference type="ARBA" id="ARBA00038321"/>
    </source>
</evidence>
<evidence type="ECO:0000313" key="6">
    <source>
        <dbReference type="EMBL" id="PKI83613.1"/>
    </source>
</evidence>
<dbReference type="InterPro" id="IPR019775">
    <property type="entry name" value="WD40_repeat_CS"/>
</dbReference>
<evidence type="ECO:0000256" key="2">
    <source>
        <dbReference type="ARBA" id="ARBA00022737"/>
    </source>
</evidence>
<dbReference type="STRING" id="2020962.A0A2N1JAQ2"/>
<evidence type="ECO:0000256" key="3">
    <source>
        <dbReference type="ARBA" id="ARBA00022942"/>
    </source>
</evidence>
<proteinExistence type="inferred from homology"/>
<keyword evidence="1 5" id="KW-0853">WD repeat</keyword>